<name>A0A8E2DK24_9APHY</name>
<dbReference type="PRINTS" id="PR00463">
    <property type="entry name" value="EP450I"/>
</dbReference>
<dbReference type="InterPro" id="IPR050364">
    <property type="entry name" value="Cytochrome_P450_fung"/>
</dbReference>
<evidence type="ECO:0000256" key="12">
    <source>
        <dbReference type="ARBA" id="ARBA00023136"/>
    </source>
</evidence>
<dbReference type="PANTHER" id="PTHR46300">
    <property type="entry name" value="P450, PUTATIVE (EUROFUNG)-RELATED-RELATED"/>
    <property type="match status" value="1"/>
</dbReference>
<evidence type="ECO:0000256" key="13">
    <source>
        <dbReference type="PIRSR" id="PIRSR602401-1"/>
    </source>
</evidence>
<organism evidence="14 15">
    <name type="scientific">Obba rivulosa</name>
    <dbReference type="NCBI Taxonomy" id="1052685"/>
    <lineage>
        <taxon>Eukaryota</taxon>
        <taxon>Fungi</taxon>
        <taxon>Dikarya</taxon>
        <taxon>Basidiomycota</taxon>
        <taxon>Agaricomycotina</taxon>
        <taxon>Agaricomycetes</taxon>
        <taxon>Polyporales</taxon>
        <taxon>Gelatoporiaceae</taxon>
        <taxon>Obba</taxon>
    </lineage>
</organism>
<keyword evidence="15" id="KW-1185">Reference proteome</keyword>
<keyword evidence="12" id="KW-0472">Membrane</keyword>
<evidence type="ECO:0000256" key="10">
    <source>
        <dbReference type="ARBA" id="ARBA00023004"/>
    </source>
</evidence>
<keyword evidence="11" id="KW-0503">Monooxygenase</keyword>
<dbReference type="GO" id="GO:0005506">
    <property type="term" value="F:iron ion binding"/>
    <property type="evidence" value="ECO:0007669"/>
    <property type="project" value="InterPro"/>
</dbReference>
<feature type="binding site" description="axial binding residue" evidence="13">
    <location>
        <position position="442"/>
    </location>
    <ligand>
        <name>heme</name>
        <dbReference type="ChEBI" id="CHEBI:30413"/>
    </ligand>
    <ligandPart>
        <name>Fe</name>
        <dbReference type="ChEBI" id="CHEBI:18248"/>
    </ligandPart>
</feature>
<gene>
    <name evidence="14" type="ORF">OBBRIDRAFT_89732</name>
</gene>
<evidence type="ECO:0000256" key="11">
    <source>
        <dbReference type="ARBA" id="ARBA00023033"/>
    </source>
</evidence>
<evidence type="ECO:0000256" key="8">
    <source>
        <dbReference type="ARBA" id="ARBA00022989"/>
    </source>
</evidence>
<dbReference type="GO" id="GO:0004497">
    <property type="term" value="F:monooxygenase activity"/>
    <property type="evidence" value="ECO:0007669"/>
    <property type="project" value="UniProtKB-KW"/>
</dbReference>
<comment type="pathway">
    <text evidence="3">Secondary metabolite biosynthesis.</text>
</comment>
<dbReference type="Gene3D" id="1.10.630.10">
    <property type="entry name" value="Cytochrome P450"/>
    <property type="match status" value="1"/>
</dbReference>
<dbReference type="InterPro" id="IPR036396">
    <property type="entry name" value="Cyt_P450_sf"/>
</dbReference>
<comment type="subcellular location">
    <subcellularLocation>
        <location evidence="2">Membrane</location>
        <topology evidence="2">Single-pass membrane protein</topology>
    </subcellularLocation>
</comment>
<keyword evidence="6" id="KW-0812">Transmembrane</keyword>
<dbReference type="Pfam" id="PF00067">
    <property type="entry name" value="p450"/>
    <property type="match status" value="1"/>
</dbReference>
<protein>
    <submittedName>
        <fullName evidence="14">Cytochrome P450</fullName>
    </submittedName>
</protein>
<evidence type="ECO:0000256" key="4">
    <source>
        <dbReference type="ARBA" id="ARBA00010617"/>
    </source>
</evidence>
<evidence type="ECO:0000256" key="5">
    <source>
        <dbReference type="ARBA" id="ARBA00022617"/>
    </source>
</evidence>
<dbReference type="InterPro" id="IPR001128">
    <property type="entry name" value="Cyt_P450"/>
</dbReference>
<sequence length="511" mass="57985">MEWTIANVLVGLVACIAVYASLIRKHTLRNHTCPPGPQGWPVIGNMLDIPREKPWETYIEWSKKYGPIVHMEVFGQPMMVLNTAKAAYEILDARSANYSDRTGSTMVSLLHLSWNMVFLNHGPVWRKYRRLMHKYFNDDAIKTYQSIQRRKAHRLLSLLSCEPDKFAQHSRFTLSAALLEVVYGTSVNDPEHRYLKYAQNSADAQIEAFLPGNMVVEFLPILQYMPSWFPGAGFKRMLPKWREDIEALRNSAFRDVQAALSNGSANPSVVSNMLEEAADMEMAEIAEEEIAARDTSAIIYGAGADTVYSTIQTFFFAMVFHPEAQKRAQEELLRVVGSNRLPDFSDRESLPYVVAIMKECSRWIPVLPLGVPHVSTEDDQYEGYYIAKGTVVMANQWAILHDPEEYSQPEAFKPERFIKDGKFNPNIKDPYAVATGFGRRKCPGRFFGEAALFINIASILHIFDISAPVDTNGRPMYPDLQLPSGLVVHPTDFNCTIRPRSSVFHQLIHEL</sequence>
<keyword evidence="5 13" id="KW-0349">Heme</keyword>
<dbReference type="AlphaFoldDB" id="A0A8E2DK24"/>
<keyword evidence="8" id="KW-1133">Transmembrane helix</keyword>
<comment type="similarity">
    <text evidence="4">Belongs to the cytochrome P450 family.</text>
</comment>
<evidence type="ECO:0000256" key="9">
    <source>
        <dbReference type="ARBA" id="ARBA00023002"/>
    </source>
</evidence>
<dbReference type="OrthoDB" id="2789670at2759"/>
<accession>A0A8E2DK24</accession>
<dbReference type="Proteomes" id="UP000250043">
    <property type="component" value="Unassembled WGS sequence"/>
</dbReference>
<proteinExistence type="inferred from homology"/>
<dbReference type="PANTHER" id="PTHR46300:SF7">
    <property type="entry name" value="P450, PUTATIVE (EUROFUNG)-RELATED"/>
    <property type="match status" value="1"/>
</dbReference>
<evidence type="ECO:0000313" key="15">
    <source>
        <dbReference type="Proteomes" id="UP000250043"/>
    </source>
</evidence>
<evidence type="ECO:0000256" key="6">
    <source>
        <dbReference type="ARBA" id="ARBA00022692"/>
    </source>
</evidence>
<keyword evidence="9" id="KW-0560">Oxidoreductase</keyword>
<dbReference type="EMBL" id="KV722453">
    <property type="protein sequence ID" value="OCH88434.1"/>
    <property type="molecule type" value="Genomic_DNA"/>
</dbReference>
<reference evidence="14 15" key="1">
    <citation type="submission" date="2016-07" db="EMBL/GenBank/DDBJ databases">
        <title>Draft genome of the white-rot fungus Obba rivulosa 3A-2.</title>
        <authorList>
            <consortium name="DOE Joint Genome Institute"/>
            <person name="Miettinen O."/>
            <person name="Riley R."/>
            <person name="Acob R."/>
            <person name="Barry K."/>
            <person name="Cullen D."/>
            <person name="De Vries R."/>
            <person name="Hainaut M."/>
            <person name="Hatakka A."/>
            <person name="Henrissat B."/>
            <person name="Hilden K."/>
            <person name="Kuo R."/>
            <person name="Labutti K."/>
            <person name="Lipzen A."/>
            <person name="Makela M.R."/>
            <person name="Sandor L."/>
            <person name="Spatafora J.W."/>
            <person name="Grigoriev I.V."/>
            <person name="Hibbett D.S."/>
        </authorList>
    </citation>
    <scope>NUCLEOTIDE SEQUENCE [LARGE SCALE GENOMIC DNA]</scope>
    <source>
        <strain evidence="14 15">3A-2</strain>
    </source>
</reference>
<dbReference type="InterPro" id="IPR002401">
    <property type="entry name" value="Cyt_P450_E_grp-I"/>
</dbReference>
<keyword evidence="10 13" id="KW-0408">Iron</keyword>
<keyword evidence="7 13" id="KW-0479">Metal-binding</keyword>
<dbReference type="CDD" id="cd11065">
    <property type="entry name" value="CYP64-like"/>
    <property type="match status" value="1"/>
</dbReference>
<evidence type="ECO:0000256" key="7">
    <source>
        <dbReference type="ARBA" id="ARBA00022723"/>
    </source>
</evidence>
<dbReference type="GO" id="GO:0020037">
    <property type="term" value="F:heme binding"/>
    <property type="evidence" value="ECO:0007669"/>
    <property type="project" value="InterPro"/>
</dbReference>
<dbReference type="GO" id="GO:0016705">
    <property type="term" value="F:oxidoreductase activity, acting on paired donors, with incorporation or reduction of molecular oxygen"/>
    <property type="evidence" value="ECO:0007669"/>
    <property type="project" value="InterPro"/>
</dbReference>
<evidence type="ECO:0000313" key="14">
    <source>
        <dbReference type="EMBL" id="OCH88434.1"/>
    </source>
</evidence>
<dbReference type="GO" id="GO:0016020">
    <property type="term" value="C:membrane"/>
    <property type="evidence" value="ECO:0007669"/>
    <property type="project" value="UniProtKB-SubCell"/>
</dbReference>
<evidence type="ECO:0000256" key="3">
    <source>
        <dbReference type="ARBA" id="ARBA00005179"/>
    </source>
</evidence>
<evidence type="ECO:0000256" key="2">
    <source>
        <dbReference type="ARBA" id="ARBA00004167"/>
    </source>
</evidence>
<evidence type="ECO:0000256" key="1">
    <source>
        <dbReference type="ARBA" id="ARBA00001971"/>
    </source>
</evidence>
<comment type="cofactor">
    <cofactor evidence="1 13">
        <name>heme</name>
        <dbReference type="ChEBI" id="CHEBI:30413"/>
    </cofactor>
</comment>
<dbReference type="SUPFAM" id="SSF48264">
    <property type="entry name" value="Cytochrome P450"/>
    <property type="match status" value="1"/>
</dbReference>